<dbReference type="PANTHER" id="PTHR13420:SF7">
    <property type="entry name" value="UPF0235 PROTEIN C15ORF40"/>
    <property type="match status" value="1"/>
</dbReference>
<keyword evidence="2" id="KW-0472">Membrane</keyword>
<feature type="transmembrane region" description="Helical" evidence="2">
    <location>
        <begin position="34"/>
        <end position="56"/>
    </location>
</feature>
<evidence type="ECO:0000256" key="1">
    <source>
        <dbReference type="ARBA" id="ARBA00010364"/>
    </source>
</evidence>
<sequence length="180" mass="20208">MVLLARFIDTNLAKTTKSMFNRSSSKSVLLLPELFFFSCYSYSSIFLLFSVQIVFFPPFRFCTCMLLHQVRRLNRMNHVLLNCHVTPKSKTPSISVDDSINDTLSVVHVVNVRVSAPPDKGKANKAVLKSLADKLGVKPSKLSIQSGTTSRSKVVLLETDADLSTILAQIRYFYKDQSLL</sequence>
<dbReference type="Pfam" id="PF02594">
    <property type="entry name" value="DUF167"/>
    <property type="match status" value="1"/>
</dbReference>
<name>E4Z6W1_OIKDI</name>
<evidence type="ECO:0000313" key="3">
    <source>
        <dbReference type="EMBL" id="CBY43439.1"/>
    </source>
</evidence>
<gene>
    <name evidence="3" type="ORF">GSOID_T00028034001</name>
</gene>
<dbReference type="InterPro" id="IPR036591">
    <property type="entry name" value="YggU-like_sf"/>
</dbReference>
<dbReference type="InterPro" id="IPR003746">
    <property type="entry name" value="DUF167"/>
</dbReference>
<keyword evidence="2" id="KW-0812">Transmembrane</keyword>
<dbReference type="GO" id="GO:0005737">
    <property type="term" value="C:cytoplasm"/>
    <property type="evidence" value="ECO:0007669"/>
    <property type="project" value="TreeGrafter"/>
</dbReference>
<organism evidence="3">
    <name type="scientific">Oikopleura dioica</name>
    <name type="common">Tunicate</name>
    <dbReference type="NCBI Taxonomy" id="34765"/>
    <lineage>
        <taxon>Eukaryota</taxon>
        <taxon>Metazoa</taxon>
        <taxon>Chordata</taxon>
        <taxon>Tunicata</taxon>
        <taxon>Appendicularia</taxon>
        <taxon>Copelata</taxon>
        <taxon>Oikopleuridae</taxon>
        <taxon>Oikopleura</taxon>
    </lineage>
</organism>
<accession>E4Z6W1</accession>
<comment type="similarity">
    <text evidence="1">Belongs to the UPF0235 family.</text>
</comment>
<protein>
    <submittedName>
        <fullName evidence="3">Uncharacterized protein</fullName>
    </submittedName>
</protein>
<dbReference type="Proteomes" id="UP000011014">
    <property type="component" value="Unassembled WGS sequence"/>
</dbReference>
<dbReference type="Gene3D" id="3.30.1200.10">
    <property type="entry name" value="YggU-like"/>
    <property type="match status" value="1"/>
</dbReference>
<dbReference type="AlphaFoldDB" id="E4Z6W1"/>
<dbReference type="PANTHER" id="PTHR13420">
    <property type="entry name" value="UPF0235 PROTEIN C15ORF40"/>
    <property type="match status" value="1"/>
</dbReference>
<dbReference type="SUPFAM" id="SSF69786">
    <property type="entry name" value="YggU-like"/>
    <property type="match status" value="1"/>
</dbReference>
<proteinExistence type="inferred from homology"/>
<dbReference type="HAMAP" id="MF_00634">
    <property type="entry name" value="UPF0235"/>
    <property type="match status" value="1"/>
</dbReference>
<keyword evidence="2" id="KW-1133">Transmembrane helix</keyword>
<dbReference type="SMART" id="SM01152">
    <property type="entry name" value="DUF167"/>
    <property type="match status" value="1"/>
</dbReference>
<dbReference type="NCBIfam" id="TIGR00251">
    <property type="entry name" value="DUF167 family protein"/>
    <property type="match status" value="1"/>
</dbReference>
<dbReference type="EMBL" id="FN658231">
    <property type="protein sequence ID" value="CBY43439.1"/>
    <property type="molecule type" value="Genomic_DNA"/>
</dbReference>
<evidence type="ECO:0000256" key="2">
    <source>
        <dbReference type="SAM" id="Phobius"/>
    </source>
</evidence>
<reference evidence="3" key="1">
    <citation type="journal article" date="2010" name="Science">
        <title>Plasticity of animal genome architecture unmasked by rapid evolution of a pelagic tunicate.</title>
        <authorList>
            <person name="Denoeud F."/>
            <person name="Henriet S."/>
            <person name="Mungpakdee S."/>
            <person name="Aury J.M."/>
            <person name="Da Silva C."/>
            <person name="Brinkmann H."/>
            <person name="Mikhaleva J."/>
            <person name="Olsen L.C."/>
            <person name="Jubin C."/>
            <person name="Canestro C."/>
            <person name="Bouquet J.M."/>
            <person name="Danks G."/>
            <person name="Poulain J."/>
            <person name="Campsteijn C."/>
            <person name="Adamski M."/>
            <person name="Cross I."/>
            <person name="Yadetie F."/>
            <person name="Muffato M."/>
            <person name="Louis A."/>
            <person name="Butcher S."/>
            <person name="Tsagkogeorga G."/>
            <person name="Konrad A."/>
            <person name="Singh S."/>
            <person name="Jensen M.F."/>
            <person name="Cong E.H."/>
            <person name="Eikeseth-Otteraa H."/>
            <person name="Noel B."/>
            <person name="Anthouard V."/>
            <person name="Porcel B.M."/>
            <person name="Kachouri-Lafond R."/>
            <person name="Nishino A."/>
            <person name="Ugolini M."/>
            <person name="Chourrout P."/>
            <person name="Nishida H."/>
            <person name="Aasland R."/>
            <person name="Huzurbazar S."/>
            <person name="Westhof E."/>
            <person name="Delsuc F."/>
            <person name="Lehrach H."/>
            <person name="Reinhardt R."/>
            <person name="Weissenbach J."/>
            <person name="Roy S.W."/>
            <person name="Artiguenave F."/>
            <person name="Postlethwait J.H."/>
            <person name="Manak J.R."/>
            <person name="Thompson E.M."/>
            <person name="Jaillon O."/>
            <person name="Du Pasquier L."/>
            <person name="Boudinot P."/>
            <person name="Liberles D.A."/>
            <person name="Volff J.N."/>
            <person name="Philippe H."/>
            <person name="Lenhard B."/>
            <person name="Roest Crollius H."/>
            <person name="Wincker P."/>
            <person name="Chourrout D."/>
        </authorList>
    </citation>
    <scope>NUCLEOTIDE SEQUENCE [LARGE SCALE GENOMIC DNA]</scope>
</reference>